<evidence type="ECO:0000313" key="3">
    <source>
        <dbReference type="Proteomes" id="UP000253940"/>
    </source>
</evidence>
<dbReference type="InterPro" id="IPR029032">
    <property type="entry name" value="AhpD-like"/>
</dbReference>
<dbReference type="SUPFAM" id="SSF69118">
    <property type="entry name" value="AhpD-like"/>
    <property type="match status" value="1"/>
</dbReference>
<dbReference type="RefSeq" id="WP_114899091.1">
    <property type="nucleotide sequence ID" value="NZ_CP031222.1"/>
</dbReference>
<dbReference type="PANTHER" id="PTHR34846:SF5">
    <property type="entry name" value="CARBOXYMUCONOLACTONE DECARBOXYLASE-LIKE DOMAIN-CONTAINING PROTEIN"/>
    <property type="match status" value="1"/>
</dbReference>
<dbReference type="OrthoDB" id="4704294at2"/>
<dbReference type="PANTHER" id="PTHR34846">
    <property type="entry name" value="4-CARBOXYMUCONOLACTONE DECARBOXYLASE FAMILY PROTEIN (AFU_ORTHOLOGUE AFUA_6G11590)"/>
    <property type="match status" value="1"/>
</dbReference>
<dbReference type="Proteomes" id="UP000253940">
    <property type="component" value="Chromosome"/>
</dbReference>
<feature type="domain" description="Carboxymuconolactone decarboxylase-like" evidence="1">
    <location>
        <begin position="59"/>
        <end position="132"/>
    </location>
</feature>
<sequence length="205" mass="23557">MTTPIDQQLTPSGGWHTTRVRIDVLDGNLFSRTVIKLINKFGKLEASNLFKMLIRNFSLFRAWLPFAARMMPYGEIDRCDTELVILRVGWNCRSRYEWGQHVDIGLRAGLSVEDIARIPLGAEAIGWKPRHQMLMQACDEFHHDRMISEPTWQQLSQHYNSRLLLEVIMLIGHYEMLAGVLNSTGLPLESRLEKVLATTNIHSSK</sequence>
<dbReference type="InterPro" id="IPR003779">
    <property type="entry name" value="CMD-like"/>
</dbReference>
<accession>A0A345P6S2</accession>
<organism evidence="2 3">
    <name type="scientific">Aquirhabdus parva</name>
    <dbReference type="NCBI Taxonomy" id="2283318"/>
    <lineage>
        <taxon>Bacteria</taxon>
        <taxon>Pseudomonadati</taxon>
        <taxon>Pseudomonadota</taxon>
        <taxon>Gammaproteobacteria</taxon>
        <taxon>Moraxellales</taxon>
        <taxon>Moraxellaceae</taxon>
        <taxon>Aquirhabdus</taxon>
    </lineage>
</organism>
<dbReference type="KEGG" id="mbah:HYN46_09095"/>
<keyword evidence="3" id="KW-1185">Reference proteome</keyword>
<gene>
    <name evidence="2" type="ORF">HYN46_09095</name>
</gene>
<evidence type="ECO:0000313" key="2">
    <source>
        <dbReference type="EMBL" id="AXI02981.1"/>
    </source>
</evidence>
<reference evidence="2 3" key="1">
    <citation type="submission" date="2018-07" db="EMBL/GenBank/DDBJ databases">
        <title>Genome sequencing of Moraxellaceae gen. HYN0046.</title>
        <authorList>
            <person name="Kim M."/>
            <person name="Yi H."/>
        </authorList>
    </citation>
    <scope>NUCLEOTIDE SEQUENCE [LARGE SCALE GENOMIC DNA]</scope>
    <source>
        <strain evidence="2 3">HYN0046</strain>
    </source>
</reference>
<evidence type="ECO:0000259" key="1">
    <source>
        <dbReference type="Pfam" id="PF02627"/>
    </source>
</evidence>
<dbReference type="EMBL" id="CP031222">
    <property type="protein sequence ID" value="AXI02981.1"/>
    <property type="molecule type" value="Genomic_DNA"/>
</dbReference>
<dbReference type="Gene3D" id="1.20.1290.10">
    <property type="entry name" value="AhpD-like"/>
    <property type="match status" value="1"/>
</dbReference>
<dbReference type="Pfam" id="PF02627">
    <property type="entry name" value="CMD"/>
    <property type="match status" value="1"/>
</dbReference>
<dbReference type="GO" id="GO:0051920">
    <property type="term" value="F:peroxiredoxin activity"/>
    <property type="evidence" value="ECO:0007669"/>
    <property type="project" value="InterPro"/>
</dbReference>
<name>A0A345P6S2_9GAMM</name>
<proteinExistence type="predicted"/>
<dbReference type="AlphaFoldDB" id="A0A345P6S2"/>
<protein>
    <submittedName>
        <fullName evidence="2">Carboxymuconolactone decarboxylase family protein</fullName>
    </submittedName>
</protein>